<dbReference type="InterPro" id="IPR015943">
    <property type="entry name" value="WD40/YVTN_repeat-like_dom_sf"/>
</dbReference>
<dbReference type="InterPro" id="IPR019775">
    <property type="entry name" value="WD40_repeat_CS"/>
</dbReference>
<dbReference type="PROSITE" id="PS50082">
    <property type="entry name" value="WD_REPEATS_2"/>
    <property type="match status" value="11"/>
</dbReference>
<keyword evidence="2" id="KW-0677">Repeat</keyword>
<feature type="repeat" description="WD" evidence="3">
    <location>
        <begin position="740"/>
        <end position="783"/>
    </location>
</feature>
<feature type="repeat" description="WD" evidence="3">
    <location>
        <begin position="1224"/>
        <end position="1258"/>
    </location>
</feature>
<dbReference type="PROSITE" id="PS00678">
    <property type="entry name" value="WD_REPEATS_1"/>
    <property type="match status" value="3"/>
</dbReference>
<dbReference type="PANTHER" id="PTHR44129">
    <property type="entry name" value="WD REPEAT-CONTAINING PROTEIN POP1"/>
    <property type="match status" value="1"/>
</dbReference>
<dbReference type="Gene3D" id="3.40.50.300">
    <property type="entry name" value="P-loop containing nucleotide triphosphate hydrolases"/>
    <property type="match status" value="1"/>
</dbReference>
<dbReference type="PROSITE" id="PS50294">
    <property type="entry name" value="WD_REPEATS_REGION"/>
    <property type="match status" value="7"/>
</dbReference>
<dbReference type="SUPFAM" id="SSF82171">
    <property type="entry name" value="DPP6 N-terminal domain-like"/>
    <property type="match status" value="1"/>
</dbReference>
<organism evidence="5 6">
    <name type="scientific">Paractinoplanes abujensis</name>
    <dbReference type="NCBI Taxonomy" id="882441"/>
    <lineage>
        <taxon>Bacteria</taxon>
        <taxon>Bacillati</taxon>
        <taxon>Actinomycetota</taxon>
        <taxon>Actinomycetes</taxon>
        <taxon>Micromonosporales</taxon>
        <taxon>Micromonosporaceae</taxon>
        <taxon>Paractinoplanes</taxon>
    </lineage>
</organism>
<feature type="repeat" description="WD" evidence="3">
    <location>
        <begin position="916"/>
        <end position="959"/>
    </location>
</feature>
<feature type="repeat" description="WD" evidence="3">
    <location>
        <begin position="1180"/>
        <end position="1223"/>
    </location>
</feature>
<dbReference type="Gene3D" id="2.130.10.10">
    <property type="entry name" value="YVTN repeat-like/Quinoprotein amine dehydrogenase"/>
    <property type="match status" value="4"/>
</dbReference>
<feature type="repeat" description="WD" evidence="3">
    <location>
        <begin position="1004"/>
        <end position="1047"/>
    </location>
</feature>
<dbReference type="Pfam" id="PF13191">
    <property type="entry name" value="AAA_16"/>
    <property type="match status" value="1"/>
</dbReference>
<evidence type="ECO:0000313" key="6">
    <source>
        <dbReference type="Proteomes" id="UP000542742"/>
    </source>
</evidence>
<dbReference type="Proteomes" id="UP000542742">
    <property type="component" value="Unassembled WGS sequence"/>
</dbReference>
<dbReference type="PRINTS" id="PR00320">
    <property type="entry name" value="GPROTEINBRPT"/>
</dbReference>
<dbReference type="SMART" id="SM00320">
    <property type="entry name" value="WD40"/>
    <property type="match status" value="13"/>
</dbReference>
<dbReference type="InterPro" id="IPR041664">
    <property type="entry name" value="AAA_16"/>
</dbReference>
<dbReference type="InterPro" id="IPR020472">
    <property type="entry name" value="WD40_PAC1"/>
</dbReference>
<feature type="repeat" description="WD" evidence="3">
    <location>
        <begin position="804"/>
        <end position="818"/>
    </location>
</feature>
<feature type="domain" description="Orc1-like AAA ATPase" evidence="4">
    <location>
        <begin position="246"/>
        <end position="378"/>
    </location>
</feature>
<dbReference type="InterPro" id="IPR050349">
    <property type="entry name" value="WD_LIS1/nudF_dynein_reg"/>
</dbReference>
<dbReference type="SUPFAM" id="SSF50494">
    <property type="entry name" value="Trypsin-like serine proteases"/>
    <property type="match status" value="1"/>
</dbReference>
<dbReference type="SUPFAM" id="SSF52540">
    <property type="entry name" value="P-loop containing nucleoside triphosphate hydrolases"/>
    <property type="match status" value="1"/>
</dbReference>
<evidence type="ECO:0000256" key="1">
    <source>
        <dbReference type="ARBA" id="ARBA00022574"/>
    </source>
</evidence>
<name>A0A7W7CQ10_9ACTN</name>
<dbReference type="InterPro" id="IPR009003">
    <property type="entry name" value="Peptidase_S1_PA"/>
</dbReference>
<keyword evidence="1 3" id="KW-0853">WD repeat</keyword>
<evidence type="ECO:0000313" key="5">
    <source>
        <dbReference type="EMBL" id="MBB4692611.1"/>
    </source>
</evidence>
<dbReference type="InterPro" id="IPR001680">
    <property type="entry name" value="WD40_rpt"/>
</dbReference>
<feature type="repeat" description="WD" evidence="3">
    <location>
        <begin position="1268"/>
        <end position="1311"/>
    </location>
</feature>
<keyword evidence="6" id="KW-1185">Reference proteome</keyword>
<feature type="repeat" description="WD" evidence="3">
    <location>
        <begin position="960"/>
        <end position="1003"/>
    </location>
</feature>
<accession>A0A7W7CQ10</accession>
<dbReference type="CDD" id="cd00200">
    <property type="entry name" value="WD40"/>
    <property type="match status" value="2"/>
</dbReference>
<dbReference type="Pfam" id="PF00400">
    <property type="entry name" value="WD40"/>
    <property type="match status" value="11"/>
</dbReference>
<dbReference type="InterPro" id="IPR036322">
    <property type="entry name" value="WD40_repeat_dom_sf"/>
</dbReference>
<feature type="repeat" description="WD" evidence="3">
    <location>
        <begin position="828"/>
        <end position="871"/>
    </location>
</feature>
<proteinExistence type="predicted"/>
<feature type="repeat" description="WD" evidence="3">
    <location>
        <begin position="1068"/>
        <end position="1091"/>
    </location>
</feature>
<dbReference type="InterPro" id="IPR027417">
    <property type="entry name" value="P-loop_NTPase"/>
</dbReference>
<comment type="caution">
    <text evidence="5">The sequence shown here is derived from an EMBL/GenBank/DDBJ whole genome shotgun (WGS) entry which is preliminary data.</text>
</comment>
<protein>
    <submittedName>
        <fullName evidence="5">WD40 repeat protein</fullName>
    </submittedName>
</protein>
<dbReference type="RefSeq" id="WP_184951306.1">
    <property type="nucleotide sequence ID" value="NZ_BOMC01000064.1"/>
</dbReference>
<evidence type="ECO:0000256" key="3">
    <source>
        <dbReference type="PROSITE-ProRule" id="PRU00221"/>
    </source>
</evidence>
<dbReference type="SUPFAM" id="SSF50978">
    <property type="entry name" value="WD40 repeat-like"/>
    <property type="match status" value="2"/>
</dbReference>
<dbReference type="Pfam" id="PF13365">
    <property type="entry name" value="Trypsin_2"/>
    <property type="match status" value="1"/>
</dbReference>
<feature type="repeat" description="WD" evidence="3">
    <location>
        <begin position="1092"/>
        <end position="1135"/>
    </location>
</feature>
<gene>
    <name evidence="5" type="ORF">BKA14_002759</name>
</gene>
<dbReference type="EMBL" id="JACHMF010000001">
    <property type="protein sequence ID" value="MBB4692611.1"/>
    <property type="molecule type" value="Genomic_DNA"/>
</dbReference>
<evidence type="ECO:0000256" key="2">
    <source>
        <dbReference type="ARBA" id="ARBA00022737"/>
    </source>
</evidence>
<evidence type="ECO:0000259" key="4">
    <source>
        <dbReference type="Pfam" id="PF13191"/>
    </source>
</evidence>
<reference evidence="5 6" key="1">
    <citation type="submission" date="2020-08" db="EMBL/GenBank/DDBJ databases">
        <title>Sequencing the genomes of 1000 actinobacteria strains.</title>
        <authorList>
            <person name="Klenk H.-P."/>
        </authorList>
    </citation>
    <scope>NUCLEOTIDE SEQUENCE [LARGE SCALE GENOMIC DNA]</scope>
    <source>
        <strain evidence="5 6">DSM 45518</strain>
    </source>
</reference>
<sequence length="1349" mass="142669">MERDGAAGFAPLGTAVAMDERRALTCAHVVLAEGGVLRTAIWVSFPKTSLWKVRRPVTRVEYDRDDPQIADVAVLHFDEDLPTEVEPARLRAPAPKDLKGLRWWAFGFPASSRLNGNEAEGEIGAALAHGWVRLDTDSPYPVEQGFSGGGLWVPQYGGAVVGIVGQARSSSSKVRPGDAQALTLAQADVFLPMEKLRVLVDWQAVDAGAVALASWGWQLAEDLEAARHFGSRARGVTSAAERGYRFRGRVAALRVIKGWLDREQPDRRVLVVTGSPGVGKSAVLGRVVTTADRALTAGLPADDMEVRASLGSVACAVHAKGKTALEVAVEIATAASAALPDRPEDLVEAIADRLELSSSRFNVIIDALDEADTADEARLILGKVVLPLVQTCASLGVQVVVGTRRHDSYGNLLDRLEGVAKFVDLDDAEFFELADLRAYASATLRMVGDERPGNPYDAPGNADAAEAVADRIAHLAGRNFLVAGLEARRRGMYDKQLADPATVQLTPSVDDALHAFLAQLPAVEEVPAAQLLTALAYAEAPGWTVPLWQTAITALGAQVTEPGLDRFARSAAANFLVESSVAGNEPVFRLFHQALNDGLLRERGARGARSDEIAFTQAMTELGRSQGWDRAPSYLLRSLPGHAARVGLIDQLLADDEYLLNADLLRLIPSTAKASSAEARTRAQLLRLTPQAATATRAERAALLNVTQALQGSTATITQPHMPYRASWAHTTPRIEHATLEGHTGLVYAACAVRVGEQTLLASGDSDGTVRLWDPATGAVQAVLGGHNGVVLSLCDMKVHDRVLLVSGGIDGTVRLWDPMSGQLDGVLTGHFAGVRAVCEVEVDGVTLLASGGDDGKVRLWNLSTRRADFVLAGRSDGVRALCGIEVDGLTLVAFGGGDGKIRLWNPRHDGAPVVVEGHTGWVNALCRVEAGGRALLASGSDDATVRLWDLRADRSSVVMDGHVGGVRAVCTVQVDGRTLLASGGDDATVRLWDPDTGNADIVLEGHTDNVRAVCGVEVGGRALLASGSDDATVRLWDPDAGRLAVVLEKRVGRVRAVCAVQVDGRTLLASGGDDAMVRLWDPTTGSAGTLLQGHTGWVRSVCAVEVGGRTLLASGGDDATVRLWDPSTGTAVLVLESHTRWVRAVCAYQIDDQTLLAYGSIDATVRMRNLAAGQVEAMLEGHTRMVRAVCGVQVDGRTLLVSGSDDETVRLWDAATSSLHMVLNGHTGGVNAVCSVEIAGRILVASGSKDRTVRLWDPVTGTVQVVLEGHTKGVNAVCTIEIDGQTLLVSGSDDRTVRVWDLGTGHATIIAIHYPVYSCAPVGRGIAVGVSSGLLLVRPSSSAERTGA</sequence>